<evidence type="ECO:0000313" key="4">
    <source>
        <dbReference type="EMBL" id="KAK5942204.1"/>
    </source>
</evidence>
<dbReference type="RefSeq" id="XP_064730294.1">
    <property type="nucleotide sequence ID" value="XM_064874572.1"/>
</dbReference>
<dbReference type="GeneID" id="89999608"/>
<sequence>MLSAVIILAVSSNWIHGVNAVGCYTPNGVDRNTQLGYGNLEGYAPCSASATHSMCCAWGSARTNSNTADTCLPNGLCRGPDPSLTWRESCTDPTWQAPECIKLFVNGTGLNDDLTQSPASDSDLTDVTVTECDNGSFCYGDNNRACCQQEQGVFINALGMQTSIDPSATTSSTSSIASSTTSPTTSVSPTTTPVPSNGGLSTAAQAGIGAGVGVAALAAAIVAGCWYVRRRKKKQQQTQELIPPPAETKYFDAPPQDQKINEPHFDAAPQEMDSSGPGKMHREAKGPTGLVEME</sequence>
<evidence type="ECO:0000313" key="5">
    <source>
        <dbReference type="Proteomes" id="UP001334248"/>
    </source>
</evidence>
<evidence type="ECO:0000256" key="2">
    <source>
        <dbReference type="SAM" id="Phobius"/>
    </source>
</evidence>
<dbReference type="Proteomes" id="UP001334248">
    <property type="component" value="Unassembled WGS sequence"/>
</dbReference>
<keyword evidence="3" id="KW-0732">Signal</keyword>
<keyword evidence="2" id="KW-1133">Transmembrane helix</keyword>
<proteinExistence type="predicted"/>
<protein>
    <submittedName>
        <fullName evidence="4">Uncharacterized protein</fullName>
    </submittedName>
</protein>
<evidence type="ECO:0000256" key="3">
    <source>
        <dbReference type="SAM" id="SignalP"/>
    </source>
</evidence>
<comment type="caution">
    <text evidence="4">The sequence shown here is derived from an EMBL/GenBank/DDBJ whole genome shotgun (WGS) entry which is preliminary data.</text>
</comment>
<accession>A0ABR0RQ45</accession>
<evidence type="ECO:0000256" key="1">
    <source>
        <dbReference type="SAM" id="MobiDB-lite"/>
    </source>
</evidence>
<reference evidence="4 5" key="1">
    <citation type="journal article" date="2023" name="Res Sq">
        <title>Genomic and morphological characterization of Knufia obscura isolated from the Mars 2020 spacecraft assembly facility.</title>
        <authorList>
            <person name="Chander A.M."/>
            <person name="Teixeira M.M."/>
            <person name="Singh N.K."/>
            <person name="Williams M.P."/>
            <person name="Parker C.W."/>
            <person name="Leo P."/>
            <person name="Stajich J.E."/>
            <person name="Torok T."/>
            <person name="Tighe S."/>
            <person name="Mason C.E."/>
            <person name="Venkateswaran K."/>
        </authorList>
    </citation>
    <scope>NUCLEOTIDE SEQUENCE [LARGE SCALE GENOMIC DNA]</scope>
    <source>
        <strain evidence="4 5">CCFEE 5817</strain>
    </source>
</reference>
<dbReference type="EMBL" id="JAVHJV010000006">
    <property type="protein sequence ID" value="KAK5942204.1"/>
    <property type="molecule type" value="Genomic_DNA"/>
</dbReference>
<feature type="region of interest" description="Disordered" evidence="1">
    <location>
        <begin position="235"/>
        <end position="294"/>
    </location>
</feature>
<keyword evidence="2" id="KW-0472">Membrane</keyword>
<feature type="chain" id="PRO_5045167206" evidence="3">
    <location>
        <begin position="21"/>
        <end position="294"/>
    </location>
</feature>
<organism evidence="4 5">
    <name type="scientific">Knufia obscura</name>
    <dbReference type="NCBI Taxonomy" id="1635080"/>
    <lineage>
        <taxon>Eukaryota</taxon>
        <taxon>Fungi</taxon>
        <taxon>Dikarya</taxon>
        <taxon>Ascomycota</taxon>
        <taxon>Pezizomycotina</taxon>
        <taxon>Eurotiomycetes</taxon>
        <taxon>Chaetothyriomycetidae</taxon>
        <taxon>Chaetothyriales</taxon>
        <taxon>Trichomeriaceae</taxon>
        <taxon>Knufia</taxon>
    </lineage>
</organism>
<feature type="region of interest" description="Disordered" evidence="1">
    <location>
        <begin position="166"/>
        <end position="198"/>
    </location>
</feature>
<name>A0ABR0RQ45_9EURO</name>
<feature type="signal peptide" evidence="3">
    <location>
        <begin position="1"/>
        <end position="20"/>
    </location>
</feature>
<keyword evidence="5" id="KW-1185">Reference proteome</keyword>
<feature type="transmembrane region" description="Helical" evidence="2">
    <location>
        <begin position="206"/>
        <end position="228"/>
    </location>
</feature>
<feature type="compositionally biased region" description="Low complexity" evidence="1">
    <location>
        <begin position="166"/>
        <end position="196"/>
    </location>
</feature>
<keyword evidence="2" id="KW-0812">Transmembrane</keyword>
<gene>
    <name evidence="4" type="ORF">PMZ80_006159</name>
</gene>